<evidence type="ECO:0000256" key="5">
    <source>
        <dbReference type="ARBA" id="ARBA00022723"/>
    </source>
</evidence>
<dbReference type="InterPro" id="IPR015947">
    <property type="entry name" value="PUA-like_sf"/>
</dbReference>
<comment type="subcellular location">
    <subcellularLocation>
        <location evidence="13">Nucleus</location>
    </subcellularLocation>
</comment>
<evidence type="ECO:0000256" key="8">
    <source>
        <dbReference type="ARBA" id="ARBA00022833"/>
    </source>
</evidence>
<sequence>MAAVAPQLPLDADGVCMVCEEKPSVDAALTCVSCATPWHVTCLAIVPETMGSALKFECPDCSGEGLIGAPAPVDAEKRDLLQRIREIEADLSLTDREKAAKRQELMSGKVEAEGDSKGKEDAVDILSVLGESFKCSYCMELPERPVTTPCGHNFCLKCFEKWIKQGKQTCVKCRSSIPRKMAAQPHINPTLVAAIRMAKMSSRSTSSGGPPAGYRYVHNQDRPDKAFVSERAKKSGMANASSGRVFVTVPRDHFGPIGAENDPERNLGVLVGESWDLRMECRQWGVHYPPVAGIAGKAHYGAQSIVVSGGYQDDEDHGEWLIYTGSGGRDLSGNKRTNKEQSFDQVFKAENQALKFSCSKGYPVRLVRSEKDKRSPYAPEKGYRYDGVYRIEKCWRNIGKQGFKVCRYLLVRCDNEPAPWTSDEHGDRPREVPLVPELSKAVDLFERKEIPSWDYDEEGSCWKWKKPPPPSEAKVVSLDPDEAKSTRRVIIRKAQTASSVKQKLLKGLCCRICNGVMNLPLTTPCAHNFCKPCLETAFAGQSFSKQRICRNGRQLRSQKNVMKCPKCPADISEFLQNPQVNRELMELIEKLQSEIVKDEEGGNERDDAV</sequence>
<dbReference type="GO" id="GO:0016567">
    <property type="term" value="P:protein ubiquitination"/>
    <property type="evidence" value="ECO:0007669"/>
    <property type="project" value="UniProtKB-ARBA"/>
</dbReference>
<dbReference type="AlphaFoldDB" id="S8E6N7"/>
<dbReference type="Pfam" id="PF02182">
    <property type="entry name" value="SAD_SRA"/>
    <property type="match status" value="1"/>
</dbReference>
<dbReference type="GO" id="GO:0003677">
    <property type="term" value="F:DNA binding"/>
    <property type="evidence" value="ECO:0007669"/>
    <property type="project" value="UniProtKB-KW"/>
</dbReference>
<dbReference type="PROSITE" id="PS51015">
    <property type="entry name" value="YDG"/>
    <property type="match status" value="1"/>
</dbReference>
<reference evidence="17 18" key="1">
    <citation type="journal article" date="2013" name="BMC Genomics">
        <title>The miniature genome of a carnivorous plant Genlisea aurea contains a low number of genes and short non-coding sequences.</title>
        <authorList>
            <person name="Leushkin E.V."/>
            <person name="Sutormin R.A."/>
            <person name="Nabieva E.R."/>
            <person name="Penin A.A."/>
            <person name="Kondrashov A.S."/>
            <person name="Logacheva M.D."/>
        </authorList>
    </citation>
    <scope>NUCLEOTIDE SEQUENCE [LARGE SCALE GENOMIC DNA]</scope>
</reference>
<name>S8E6N7_9LAMI</name>
<dbReference type="Pfam" id="PF13445">
    <property type="entry name" value="zf-RING_UBOX"/>
    <property type="match status" value="1"/>
</dbReference>
<feature type="domain" description="YDG" evidence="16">
    <location>
        <begin position="264"/>
        <end position="412"/>
    </location>
</feature>
<dbReference type="InterPro" id="IPR003105">
    <property type="entry name" value="SRA_YDG"/>
</dbReference>
<keyword evidence="11 13" id="KW-0539">Nucleus</keyword>
<organism evidence="17 18">
    <name type="scientific">Genlisea aurea</name>
    <dbReference type="NCBI Taxonomy" id="192259"/>
    <lineage>
        <taxon>Eukaryota</taxon>
        <taxon>Viridiplantae</taxon>
        <taxon>Streptophyta</taxon>
        <taxon>Embryophyta</taxon>
        <taxon>Tracheophyta</taxon>
        <taxon>Spermatophyta</taxon>
        <taxon>Magnoliopsida</taxon>
        <taxon>eudicotyledons</taxon>
        <taxon>Gunneridae</taxon>
        <taxon>Pentapetalae</taxon>
        <taxon>asterids</taxon>
        <taxon>lamiids</taxon>
        <taxon>Lamiales</taxon>
        <taxon>Lentibulariaceae</taxon>
        <taxon>Genlisea</taxon>
    </lineage>
</organism>
<keyword evidence="8" id="KW-0862">Zinc</keyword>
<evidence type="ECO:0000256" key="3">
    <source>
        <dbReference type="ARBA" id="ARBA00012483"/>
    </source>
</evidence>
<evidence type="ECO:0000256" key="14">
    <source>
        <dbReference type="SAM" id="Coils"/>
    </source>
</evidence>
<dbReference type="FunFam" id="2.30.280.10:FF:000002">
    <property type="entry name" value="E3 ubiquitin-protein ligase ORTHRUS 2"/>
    <property type="match status" value="1"/>
</dbReference>
<evidence type="ECO:0000256" key="2">
    <source>
        <dbReference type="ARBA" id="ARBA00004906"/>
    </source>
</evidence>
<dbReference type="EMBL" id="AUSU01002800">
    <property type="protein sequence ID" value="EPS68062.1"/>
    <property type="molecule type" value="Genomic_DNA"/>
</dbReference>
<evidence type="ECO:0000256" key="9">
    <source>
        <dbReference type="ARBA" id="ARBA00022853"/>
    </source>
</evidence>
<evidence type="ECO:0000256" key="13">
    <source>
        <dbReference type="PROSITE-ProRule" id="PRU00358"/>
    </source>
</evidence>
<keyword evidence="5" id="KW-0479">Metal-binding</keyword>
<dbReference type="InterPro" id="IPR036987">
    <property type="entry name" value="SRA-YDG_sf"/>
</dbReference>
<evidence type="ECO:0000256" key="1">
    <source>
        <dbReference type="ARBA" id="ARBA00000900"/>
    </source>
</evidence>
<keyword evidence="14" id="KW-0175">Coiled coil</keyword>
<dbReference type="InterPro" id="IPR027370">
    <property type="entry name" value="Znf-RING_euk"/>
</dbReference>
<dbReference type="SUPFAM" id="SSF88697">
    <property type="entry name" value="PUA domain-like"/>
    <property type="match status" value="1"/>
</dbReference>
<dbReference type="GO" id="GO:0005634">
    <property type="term" value="C:nucleus"/>
    <property type="evidence" value="ECO:0007669"/>
    <property type="project" value="UniProtKB-SubCell"/>
</dbReference>
<evidence type="ECO:0000256" key="12">
    <source>
        <dbReference type="PROSITE-ProRule" id="PRU00175"/>
    </source>
</evidence>
<dbReference type="SMART" id="SM00184">
    <property type="entry name" value="RING"/>
    <property type="match status" value="3"/>
</dbReference>
<proteinExistence type="predicted"/>
<accession>S8E6N7</accession>
<evidence type="ECO:0000256" key="6">
    <source>
        <dbReference type="ARBA" id="ARBA00022771"/>
    </source>
</evidence>
<feature type="coiled-coil region" evidence="14">
    <location>
        <begin position="77"/>
        <end position="104"/>
    </location>
</feature>
<evidence type="ECO:0000256" key="10">
    <source>
        <dbReference type="ARBA" id="ARBA00023125"/>
    </source>
</evidence>
<dbReference type="PROSITE" id="PS50089">
    <property type="entry name" value="ZF_RING_2"/>
    <property type="match status" value="2"/>
</dbReference>
<dbReference type="InterPro" id="IPR018957">
    <property type="entry name" value="Znf_C3HC4_RING-type"/>
</dbReference>
<comment type="caution">
    <text evidence="17">The sequence shown here is derived from an EMBL/GenBank/DDBJ whole genome shotgun (WGS) entry which is preliminary data.</text>
</comment>
<protein>
    <recommendedName>
        <fullName evidence="3">RING-type E3 ubiquitin transferase</fullName>
        <ecNumber evidence="3">2.3.2.27</ecNumber>
    </recommendedName>
</protein>
<keyword evidence="6 12" id="KW-0863">Zinc-finger</keyword>
<dbReference type="OrthoDB" id="2270193at2759"/>
<dbReference type="SUPFAM" id="SSF57850">
    <property type="entry name" value="RING/U-box"/>
    <property type="match status" value="2"/>
</dbReference>
<evidence type="ECO:0000256" key="4">
    <source>
        <dbReference type="ARBA" id="ARBA00022679"/>
    </source>
</evidence>
<dbReference type="Gene3D" id="3.30.40.10">
    <property type="entry name" value="Zinc/RING finger domain, C3HC4 (zinc finger)"/>
    <property type="match status" value="3"/>
</dbReference>
<dbReference type="InterPro" id="IPR011011">
    <property type="entry name" value="Znf_FYVE_PHD"/>
</dbReference>
<dbReference type="InterPro" id="IPR017907">
    <property type="entry name" value="Znf_RING_CS"/>
</dbReference>
<comment type="pathway">
    <text evidence="2">Protein modification; protein ubiquitination.</text>
</comment>
<evidence type="ECO:0000259" key="16">
    <source>
        <dbReference type="PROSITE" id="PS51015"/>
    </source>
</evidence>
<dbReference type="CDD" id="cd23138">
    <property type="entry name" value="RING-HC_ORTHRUS_rpt1"/>
    <property type="match status" value="1"/>
</dbReference>
<dbReference type="EC" id="2.3.2.27" evidence="3"/>
<dbReference type="InterPro" id="IPR047498">
    <property type="entry name" value="RING-HC_ORTHRUS_rpt1"/>
</dbReference>
<keyword evidence="10" id="KW-0238">DNA-binding</keyword>
<dbReference type="Pfam" id="PF00097">
    <property type="entry name" value="zf-C3HC4"/>
    <property type="match status" value="1"/>
</dbReference>
<evidence type="ECO:0000256" key="11">
    <source>
        <dbReference type="ARBA" id="ARBA00023242"/>
    </source>
</evidence>
<dbReference type="FunFam" id="3.30.40.10:FF:000665">
    <property type="entry name" value="Predicted protein"/>
    <property type="match status" value="1"/>
</dbReference>
<dbReference type="PANTHER" id="PTHR14140">
    <property type="entry name" value="E3 UBIQUITIN-PROTEIN LIGASE UHRF-RELATED"/>
    <property type="match status" value="1"/>
</dbReference>
<evidence type="ECO:0000313" key="17">
    <source>
        <dbReference type="EMBL" id="EPS68062.1"/>
    </source>
</evidence>
<dbReference type="SMART" id="SM00466">
    <property type="entry name" value="SRA"/>
    <property type="match status" value="1"/>
</dbReference>
<dbReference type="Gene3D" id="2.30.280.10">
    <property type="entry name" value="SRA-YDG"/>
    <property type="match status" value="1"/>
</dbReference>
<dbReference type="PROSITE" id="PS01359">
    <property type="entry name" value="ZF_PHD_1"/>
    <property type="match status" value="1"/>
</dbReference>
<comment type="catalytic activity">
    <reaction evidence="1">
        <text>S-ubiquitinyl-[E2 ubiquitin-conjugating enzyme]-L-cysteine + [acceptor protein]-L-lysine = [E2 ubiquitin-conjugating enzyme]-L-cysteine + N(6)-ubiquitinyl-[acceptor protein]-L-lysine.</text>
        <dbReference type="EC" id="2.3.2.27"/>
    </reaction>
</comment>
<dbReference type="InterPro" id="IPR013083">
    <property type="entry name" value="Znf_RING/FYVE/PHD"/>
</dbReference>
<dbReference type="InterPro" id="IPR001841">
    <property type="entry name" value="Znf_RING"/>
</dbReference>
<dbReference type="GO" id="GO:0008270">
    <property type="term" value="F:zinc ion binding"/>
    <property type="evidence" value="ECO:0007669"/>
    <property type="project" value="UniProtKB-KW"/>
</dbReference>
<keyword evidence="4" id="KW-0808">Transferase</keyword>
<dbReference type="Proteomes" id="UP000015453">
    <property type="component" value="Unassembled WGS sequence"/>
</dbReference>
<feature type="non-terminal residue" evidence="17">
    <location>
        <position position="609"/>
    </location>
</feature>
<evidence type="ECO:0000256" key="7">
    <source>
        <dbReference type="ARBA" id="ARBA00022786"/>
    </source>
</evidence>
<evidence type="ECO:0000259" key="15">
    <source>
        <dbReference type="PROSITE" id="PS50089"/>
    </source>
</evidence>
<dbReference type="GO" id="GO:0044027">
    <property type="term" value="P:negative regulation of gene expression via chromosomal CpG island methylation"/>
    <property type="evidence" value="ECO:0007669"/>
    <property type="project" value="TreeGrafter"/>
</dbReference>
<dbReference type="InterPro" id="IPR019786">
    <property type="entry name" value="Zinc_finger_PHD-type_CS"/>
</dbReference>
<feature type="domain" description="RING-type" evidence="15">
    <location>
        <begin position="510"/>
        <end position="567"/>
    </location>
</feature>
<keyword evidence="9" id="KW-0156">Chromatin regulator</keyword>
<dbReference type="SUPFAM" id="SSF57903">
    <property type="entry name" value="FYVE/PHD zinc finger"/>
    <property type="match status" value="1"/>
</dbReference>
<evidence type="ECO:0000313" key="18">
    <source>
        <dbReference type="Proteomes" id="UP000015453"/>
    </source>
</evidence>
<gene>
    <name evidence="17" type="ORF">M569_06710</name>
</gene>
<dbReference type="GO" id="GO:0061630">
    <property type="term" value="F:ubiquitin protein ligase activity"/>
    <property type="evidence" value="ECO:0007669"/>
    <property type="project" value="UniProtKB-EC"/>
</dbReference>
<dbReference type="InterPro" id="IPR045134">
    <property type="entry name" value="UHRF1/2-like"/>
</dbReference>
<feature type="domain" description="RING-type" evidence="15">
    <location>
        <begin position="135"/>
        <end position="174"/>
    </location>
</feature>
<keyword evidence="7" id="KW-0833">Ubl conjugation pathway</keyword>
<keyword evidence="18" id="KW-1185">Reference proteome</keyword>
<dbReference type="PROSITE" id="PS00518">
    <property type="entry name" value="ZF_RING_1"/>
    <property type="match status" value="1"/>
</dbReference>
<dbReference type="PANTHER" id="PTHR14140:SF27">
    <property type="entry name" value="OS04G0289800 PROTEIN"/>
    <property type="match status" value="1"/>
</dbReference>